<feature type="transmembrane region" description="Helical" evidence="6">
    <location>
        <begin position="352"/>
        <end position="372"/>
    </location>
</feature>
<comment type="caution">
    <text evidence="8">The sequence shown here is derived from an EMBL/GenBank/DDBJ whole genome shotgun (WGS) entry which is preliminary data.</text>
</comment>
<gene>
    <name evidence="8" type="ORF">A0123_02625</name>
</gene>
<feature type="transmembrane region" description="Helical" evidence="6">
    <location>
        <begin position="16"/>
        <end position="39"/>
    </location>
</feature>
<evidence type="ECO:0000256" key="1">
    <source>
        <dbReference type="ARBA" id="ARBA00004141"/>
    </source>
</evidence>
<dbReference type="Proteomes" id="UP000077786">
    <property type="component" value="Unassembled WGS sequence"/>
</dbReference>
<proteinExistence type="predicted"/>
<dbReference type="PANTHER" id="PTHR43495:SF5">
    <property type="entry name" value="GAMMA-AMINOBUTYRIC ACID PERMEASE"/>
    <property type="match status" value="1"/>
</dbReference>
<dbReference type="PIRSF" id="PIRSF006060">
    <property type="entry name" value="AA_transporter"/>
    <property type="match status" value="1"/>
</dbReference>
<keyword evidence="4 6" id="KW-1133">Transmembrane helix</keyword>
<feature type="transmembrane region" description="Helical" evidence="6">
    <location>
        <begin position="384"/>
        <end position="403"/>
    </location>
</feature>
<dbReference type="EMBL" id="LUTU01000013">
    <property type="protein sequence ID" value="OAJ66888.1"/>
    <property type="molecule type" value="Genomic_DNA"/>
</dbReference>
<dbReference type="AlphaFoldDB" id="A0A1B6VIK9"/>
<feature type="transmembrane region" description="Helical" evidence="6">
    <location>
        <begin position="409"/>
        <end position="426"/>
    </location>
</feature>
<evidence type="ECO:0000256" key="2">
    <source>
        <dbReference type="ARBA" id="ARBA00022448"/>
    </source>
</evidence>
<dbReference type="Pfam" id="PF00324">
    <property type="entry name" value="AA_permease"/>
    <property type="match status" value="1"/>
</dbReference>
<keyword evidence="3 6" id="KW-0812">Transmembrane</keyword>
<feature type="transmembrane region" description="Helical" evidence="6">
    <location>
        <begin position="122"/>
        <end position="141"/>
    </location>
</feature>
<feature type="domain" description="Amino acid permease/ SLC12A" evidence="7">
    <location>
        <begin position="15"/>
        <end position="380"/>
    </location>
</feature>
<sequence>MTQTDQLAQSLRTRHVVMIALGGVIGAGFFIGCSAALSMGGPAVIVSYVLAGLLVWLVNGMMRDLASQTPGRASFLGQIRHALGDRFGFVAGWTYWLTWVTVIGVEAIAVTSMLTPYIPVPYAVLELLVLGVMTAINLLSVKGYGEFEYWFSAIKVAAIVLFIGIGIWAFGAHSIPVQENLFAHGGVMPHGLMALLAVIPTVLFSMGGSEIATVAAVESDNTEVNIARATRTIPLRIGGFYLVTISMILCLVPWSDIVPGQSPFLLVMNRFHVPFAGLAMGIVILVAALSSLNSGIYVTSRILFELAEQGDAPAVFLAVEPKTQLPRRALLASVGSAILVAVTAVLSPGVIFAVLVSLTGGFMLFNNALLVLGRLKLMPQKAVGAYVALALIALAIVAMMIQAETRSQIEMGTFAIVVILLAERFLPRGTKIQNNTP</sequence>
<feature type="transmembrane region" description="Helical" evidence="6">
    <location>
        <begin position="153"/>
        <end position="172"/>
    </location>
</feature>
<dbReference type="Gene3D" id="1.20.1740.10">
    <property type="entry name" value="Amino acid/polyamine transporter I"/>
    <property type="match status" value="1"/>
</dbReference>
<dbReference type="GO" id="GO:0016020">
    <property type="term" value="C:membrane"/>
    <property type="evidence" value="ECO:0007669"/>
    <property type="project" value="UniProtKB-SubCell"/>
</dbReference>
<evidence type="ECO:0000313" key="9">
    <source>
        <dbReference type="Proteomes" id="UP000077786"/>
    </source>
</evidence>
<feature type="transmembrane region" description="Helical" evidence="6">
    <location>
        <begin position="192"/>
        <end position="217"/>
    </location>
</feature>
<dbReference type="RefSeq" id="WP_064275141.1">
    <property type="nucleotide sequence ID" value="NZ_LUTU01000013.1"/>
</dbReference>
<organism evidence="8 9">
    <name type="scientific">Gluconobacter cerinus</name>
    <dbReference type="NCBI Taxonomy" id="38307"/>
    <lineage>
        <taxon>Bacteria</taxon>
        <taxon>Pseudomonadati</taxon>
        <taxon>Pseudomonadota</taxon>
        <taxon>Alphaproteobacteria</taxon>
        <taxon>Acetobacterales</taxon>
        <taxon>Acetobacteraceae</taxon>
        <taxon>Gluconobacter</taxon>
    </lineage>
</organism>
<evidence type="ECO:0000259" key="7">
    <source>
        <dbReference type="Pfam" id="PF00324"/>
    </source>
</evidence>
<evidence type="ECO:0000256" key="6">
    <source>
        <dbReference type="SAM" id="Phobius"/>
    </source>
</evidence>
<evidence type="ECO:0000256" key="3">
    <source>
        <dbReference type="ARBA" id="ARBA00022692"/>
    </source>
</evidence>
<protein>
    <submittedName>
        <fullName evidence="8">Amino acid ABC transporter</fullName>
    </submittedName>
</protein>
<accession>A0A1B6VIK9</accession>
<feature type="transmembrane region" description="Helical" evidence="6">
    <location>
        <begin position="275"/>
        <end position="298"/>
    </location>
</feature>
<keyword evidence="2" id="KW-0813">Transport</keyword>
<evidence type="ECO:0000256" key="5">
    <source>
        <dbReference type="ARBA" id="ARBA00023136"/>
    </source>
</evidence>
<dbReference type="PATRIC" id="fig|38307.3.peg.2740"/>
<keyword evidence="5 6" id="KW-0472">Membrane</keyword>
<feature type="transmembrane region" description="Helical" evidence="6">
    <location>
        <begin position="329"/>
        <end position="346"/>
    </location>
</feature>
<evidence type="ECO:0000256" key="4">
    <source>
        <dbReference type="ARBA" id="ARBA00022989"/>
    </source>
</evidence>
<name>A0A1B6VIK9_9PROT</name>
<dbReference type="InterPro" id="IPR004841">
    <property type="entry name" value="AA-permease/SLC12A_dom"/>
</dbReference>
<reference evidence="8 9" key="1">
    <citation type="submission" date="2016-03" db="EMBL/GenBank/DDBJ databases">
        <title>Draft genome sequence of Gluconobacter cerinus strain CECT 9110.</title>
        <authorList>
            <person name="Sainz F."/>
            <person name="Mas A."/>
            <person name="Torija M.J."/>
        </authorList>
    </citation>
    <scope>NUCLEOTIDE SEQUENCE [LARGE SCALE GENOMIC DNA]</scope>
    <source>
        <strain evidence="8 9">CECT 9110</strain>
    </source>
</reference>
<evidence type="ECO:0000313" key="8">
    <source>
        <dbReference type="EMBL" id="OAJ66888.1"/>
    </source>
</evidence>
<dbReference type="OrthoDB" id="5297508at2"/>
<dbReference type="PANTHER" id="PTHR43495">
    <property type="entry name" value="GABA PERMEASE"/>
    <property type="match status" value="1"/>
</dbReference>
<comment type="subcellular location">
    <subcellularLocation>
        <location evidence="1">Membrane</location>
        <topology evidence="1">Multi-pass membrane protein</topology>
    </subcellularLocation>
</comment>
<feature type="transmembrane region" description="Helical" evidence="6">
    <location>
        <begin position="45"/>
        <end position="66"/>
    </location>
</feature>
<dbReference type="GO" id="GO:0055085">
    <property type="term" value="P:transmembrane transport"/>
    <property type="evidence" value="ECO:0007669"/>
    <property type="project" value="InterPro"/>
</dbReference>
<feature type="transmembrane region" description="Helical" evidence="6">
    <location>
        <begin position="238"/>
        <end position="255"/>
    </location>
</feature>
<feature type="transmembrane region" description="Helical" evidence="6">
    <location>
        <begin position="87"/>
        <end position="110"/>
    </location>
</feature>